<dbReference type="AlphaFoldDB" id="A0A8J4GGN2"/>
<feature type="region of interest" description="Disordered" evidence="1">
    <location>
        <begin position="15"/>
        <end position="67"/>
    </location>
</feature>
<evidence type="ECO:0000313" key="3">
    <source>
        <dbReference type="Proteomes" id="UP000722791"/>
    </source>
</evidence>
<feature type="compositionally biased region" description="Pro residues" evidence="1">
    <location>
        <begin position="28"/>
        <end position="47"/>
    </location>
</feature>
<evidence type="ECO:0000313" key="2">
    <source>
        <dbReference type="EMBL" id="GIM07333.1"/>
    </source>
</evidence>
<accession>A0A8J4GGN2</accession>
<organism evidence="2 3">
    <name type="scientific">Volvox reticuliferus</name>
    <dbReference type="NCBI Taxonomy" id="1737510"/>
    <lineage>
        <taxon>Eukaryota</taxon>
        <taxon>Viridiplantae</taxon>
        <taxon>Chlorophyta</taxon>
        <taxon>core chlorophytes</taxon>
        <taxon>Chlorophyceae</taxon>
        <taxon>CS clade</taxon>
        <taxon>Chlamydomonadales</taxon>
        <taxon>Volvocaceae</taxon>
        <taxon>Volvox</taxon>
    </lineage>
</organism>
<evidence type="ECO:0000256" key="1">
    <source>
        <dbReference type="SAM" id="MobiDB-lite"/>
    </source>
</evidence>
<reference evidence="2" key="1">
    <citation type="journal article" date="2021" name="Proc. Natl. Acad. Sci. U.S.A.">
        <title>Three genomes in the algal genus Volvox reveal the fate of a haploid sex-determining region after a transition to homothallism.</title>
        <authorList>
            <person name="Yamamoto K."/>
            <person name="Hamaji T."/>
            <person name="Kawai-Toyooka H."/>
            <person name="Matsuzaki R."/>
            <person name="Takahashi F."/>
            <person name="Nishimura Y."/>
            <person name="Kawachi M."/>
            <person name="Noguchi H."/>
            <person name="Minakuchi Y."/>
            <person name="Umen J.G."/>
            <person name="Toyoda A."/>
            <person name="Nozaki H."/>
        </authorList>
    </citation>
    <scope>NUCLEOTIDE SEQUENCE</scope>
    <source>
        <strain evidence="2">NIES-3785</strain>
    </source>
</reference>
<gene>
    <name evidence="2" type="ORF">Vretimale_11485</name>
</gene>
<dbReference type="Proteomes" id="UP000722791">
    <property type="component" value="Unassembled WGS sequence"/>
</dbReference>
<dbReference type="EMBL" id="BNCQ01000024">
    <property type="protein sequence ID" value="GIM07333.1"/>
    <property type="molecule type" value="Genomic_DNA"/>
</dbReference>
<name>A0A8J4GGN2_9CHLO</name>
<proteinExistence type="predicted"/>
<protein>
    <submittedName>
        <fullName evidence="2">Uncharacterized protein</fullName>
    </submittedName>
</protein>
<comment type="caution">
    <text evidence="2">The sequence shown here is derived from an EMBL/GenBank/DDBJ whole genome shotgun (WGS) entry which is preliminary data.</text>
</comment>
<sequence>MGVAPRLVRHNLVLRRPGHDTAYRGRRPPPLLTTSPPPPPPSPPPACRPLLLHRTPPSALPSAGWRTTKPTVPAASYLIRNPLAATLTIGFHTMPSAAAEGYREMPPSARGGSDGAVGRPPPGPSLSGCIRYRAMLPGRRMFSHLAPAARPRIGGGTVRRDGRTRPVFAPPPAFQSQPELRPCNVPALQVFRS</sequence>
<feature type="region of interest" description="Disordered" evidence="1">
    <location>
        <begin position="100"/>
        <end position="124"/>
    </location>
</feature>